<dbReference type="Proteomes" id="UP001497516">
    <property type="component" value="Chromosome 7"/>
</dbReference>
<keyword evidence="3" id="KW-1185">Reference proteome</keyword>
<dbReference type="AlphaFoldDB" id="A0AAV2G0Y0"/>
<dbReference type="PANTHER" id="PTHR31374">
    <property type="entry name" value="AUXIN-INDUCED PROTEIN-LIKE-RELATED"/>
    <property type="match status" value="1"/>
</dbReference>
<evidence type="ECO:0000313" key="3">
    <source>
        <dbReference type="Proteomes" id="UP001497516"/>
    </source>
</evidence>
<evidence type="ECO:0000256" key="1">
    <source>
        <dbReference type="ARBA" id="ARBA00006974"/>
    </source>
</evidence>
<dbReference type="EMBL" id="OZ034820">
    <property type="protein sequence ID" value="CAL1404191.1"/>
    <property type="molecule type" value="Genomic_DNA"/>
</dbReference>
<gene>
    <name evidence="2" type="ORF">LTRI10_LOCUS44068</name>
</gene>
<proteinExistence type="inferred from homology"/>
<protein>
    <recommendedName>
        <fullName evidence="4">SAUR family protein</fullName>
    </recommendedName>
</protein>
<accession>A0AAV2G0Y0</accession>
<organism evidence="2 3">
    <name type="scientific">Linum trigynum</name>
    <dbReference type="NCBI Taxonomy" id="586398"/>
    <lineage>
        <taxon>Eukaryota</taxon>
        <taxon>Viridiplantae</taxon>
        <taxon>Streptophyta</taxon>
        <taxon>Embryophyta</taxon>
        <taxon>Tracheophyta</taxon>
        <taxon>Spermatophyta</taxon>
        <taxon>Magnoliopsida</taxon>
        <taxon>eudicotyledons</taxon>
        <taxon>Gunneridae</taxon>
        <taxon>Pentapetalae</taxon>
        <taxon>rosids</taxon>
        <taxon>fabids</taxon>
        <taxon>Malpighiales</taxon>
        <taxon>Linaceae</taxon>
        <taxon>Linum</taxon>
    </lineage>
</organism>
<sequence length="117" mass="13349">MTWRLKSCGALVNMKKLLRRMPRRRRASRFRRVRGAAVPEDVKKGHFAVEVKNDGGGDEQVTKATRRVVVPLRCLKDPQFVKLLEQAADEYGFRCQGTVAVCCRPADLERVLACCFR</sequence>
<evidence type="ECO:0000313" key="2">
    <source>
        <dbReference type="EMBL" id="CAL1404191.1"/>
    </source>
</evidence>
<evidence type="ECO:0008006" key="4">
    <source>
        <dbReference type="Google" id="ProtNLM"/>
    </source>
</evidence>
<comment type="similarity">
    <text evidence="1">Belongs to the ARG7 family.</text>
</comment>
<dbReference type="GO" id="GO:0009733">
    <property type="term" value="P:response to auxin"/>
    <property type="evidence" value="ECO:0007669"/>
    <property type="project" value="InterPro"/>
</dbReference>
<reference evidence="2 3" key="1">
    <citation type="submission" date="2024-04" db="EMBL/GenBank/DDBJ databases">
        <authorList>
            <person name="Fracassetti M."/>
        </authorList>
    </citation>
    <scope>NUCLEOTIDE SEQUENCE [LARGE SCALE GENOMIC DNA]</scope>
</reference>
<dbReference type="Pfam" id="PF02519">
    <property type="entry name" value="Auxin_inducible"/>
    <property type="match status" value="1"/>
</dbReference>
<dbReference type="PANTHER" id="PTHR31374:SF264">
    <property type="entry name" value="AUXIN-RESPONSIVE PROTEIN SAUR36-LIKE"/>
    <property type="match status" value="1"/>
</dbReference>
<dbReference type="InterPro" id="IPR003676">
    <property type="entry name" value="SAUR_fam"/>
</dbReference>
<name>A0AAV2G0Y0_9ROSI</name>